<proteinExistence type="predicted"/>
<protein>
    <submittedName>
        <fullName evidence="2">Uncharacterized protein</fullName>
    </submittedName>
</protein>
<reference evidence="2 3" key="1">
    <citation type="journal article" date="2013" name="Curr. Biol.">
        <title>The Genome of the Foraminiferan Reticulomyxa filosa.</title>
        <authorList>
            <person name="Glockner G."/>
            <person name="Hulsmann N."/>
            <person name="Schleicher M."/>
            <person name="Noegel A.A."/>
            <person name="Eichinger L."/>
            <person name="Gallinger C."/>
            <person name="Pawlowski J."/>
            <person name="Sierra R."/>
            <person name="Euteneuer U."/>
            <person name="Pillet L."/>
            <person name="Moustafa A."/>
            <person name="Platzer M."/>
            <person name="Groth M."/>
            <person name="Szafranski K."/>
            <person name="Schliwa M."/>
        </authorList>
    </citation>
    <scope>NUCLEOTIDE SEQUENCE [LARGE SCALE GENOMIC DNA]</scope>
</reference>
<gene>
    <name evidence="2" type="ORF">RFI_23208</name>
</gene>
<evidence type="ECO:0000313" key="3">
    <source>
        <dbReference type="Proteomes" id="UP000023152"/>
    </source>
</evidence>
<dbReference type="Proteomes" id="UP000023152">
    <property type="component" value="Unassembled WGS sequence"/>
</dbReference>
<evidence type="ECO:0000256" key="1">
    <source>
        <dbReference type="SAM" id="MobiDB-lite"/>
    </source>
</evidence>
<feature type="compositionally biased region" description="Acidic residues" evidence="1">
    <location>
        <begin position="416"/>
        <end position="430"/>
    </location>
</feature>
<evidence type="ECO:0000313" key="2">
    <source>
        <dbReference type="EMBL" id="ETO14162.1"/>
    </source>
</evidence>
<sequence length="430" mass="50503">MNSSSELLPLEFLTSSEFQYHFELLSHNRIRSLSYEHCWDHSSGTTSYLYSDGAQRSLMASWSRNIDKIEEKLREIGRLDVEDLAWEELEIVEYLMGLYHRNGGWINVYDSDNKDSLDLDSLLSPRKAMKDVHEQALSFEYVLKQTGAWMCIETNKKKMMSKQSAKEGLESQQIKYWVQYVIRHCHFLMRRYLIIDRLISKIIAKYKHYVPSPSVATSKTNTTNIARIRRQLMSVPQMQQKNWNAQNTLLQTTSYRDYTLTAAKMKEILGMFRMMWDCATEHHHRYSRPAIVTQKESELDKLQQEWHTLCRKEEAEKIQRQRAQAANKANWFFNKVLSNLFSSFLPNKSSQSQQPNVDDAKTNNGDQSSSDANLFLFMLRSHMRCRSEIMADARAMLRLRKDLWLDSANDYNNDGYDNDNDNDNDVGTER</sequence>
<keyword evidence="3" id="KW-1185">Reference proteome</keyword>
<feature type="region of interest" description="Disordered" evidence="1">
    <location>
        <begin position="347"/>
        <end position="366"/>
    </location>
</feature>
<feature type="region of interest" description="Disordered" evidence="1">
    <location>
        <begin position="410"/>
        <end position="430"/>
    </location>
</feature>
<accession>X6ML29</accession>
<dbReference type="AlphaFoldDB" id="X6ML29"/>
<name>X6ML29_RETFI</name>
<feature type="non-terminal residue" evidence="2">
    <location>
        <position position="430"/>
    </location>
</feature>
<dbReference type="EMBL" id="ASPP01020180">
    <property type="protein sequence ID" value="ETO14162.1"/>
    <property type="molecule type" value="Genomic_DNA"/>
</dbReference>
<organism evidence="2 3">
    <name type="scientific">Reticulomyxa filosa</name>
    <dbReference type="NCBI Taxonomy" id="46433"/>
    <lineage>
        <taxon>Eukaryota</taxon>
        <taxon>Sar</taxon>
        <taxon>Rhizaria</taxon>
        <taxon>Retaria</taxon>
        <taxon>Foraminifera</taxon>
        <taxon>Monothalamids</taxon>
        <taxon>Reticulomyxidae</taxon>
        <taxon>Reticulomyxa</taxon>
    </lineage>
</organism>
<comment type="caution">
    <text evidence="2">The sequence shown here is derived from an EMBL/GenBank/DDBJ whole genome shotgun (WGS) entry which is preliminary data.</text>
</comment>